<gene>
    <name evidence="1" type="ORF">NAEGRDRAFT_60017</name>
</gene>
<sequence>MRLLDTNSPSSNDPLVLKYGQVFTLKSIHGRMLTMNTHEYSSKTFLNAFAQISGEGHTPSVVAANTSNQLAASSVQDFLQTLSEHSSPSHYGRFVMQTCTSKIKKDTPVCYGHIVHIYFVRDQDQKMESCGKYLIMNGNFPQLGFVNDSDHQNPEPITVSAIKTLPLEELSNFPVRIGEDIGLKRIVCNQLDQFYLSARKTSNVVQRNKSTNLASWEKFTICQKDGKSVTTDERNRLLNDLYSQTNYQRDRTVMVSFRNQFKKAVPKENIPTETELKAVIEKQIGFPVEEVTYLDNLNDWSNEEVDEEELEEVPISSLGEAQKEFETPKVLQTDNKDKKIFTKYAKILLSKKLDRDLLGHFFYYELTKSLYLKFMIPKDFTPNTRK</sequence>
<dbReference type="EMBL" id="GG738932">
    <property type="protein sequence ID" value="EFC36350.1"/>
    <property type="molecule type" value="Genomic_DNA"/>
</dbReference>
<name>D2W3K9_NAEGR</name>
<dbReference type="VEuPathDB" id="AmoebaDB:NAEGRDRAFT_60017"/>
<dbReference type="AlphaFoldDB" id="D2W3K9"/>
<dbReference type="Proteomes" id="UP000006671">
    <property type="component" value="Unassembled WGS sequence"/>
</dbReference>
<dbReference type="KEGG" id="ngr:NAEGRDRAFT_60017"/>
<organism evidence="2">
    <name type="scientific">Naegleria gruberi</name>
    <name type="common">Amoeba</name>
    <dbReference type="NCBI Taxonomy" id="5762"/>
    <lineage>
        <taxon>Eukaryota</taxon>
        <taxon>Discoba</taxon>
        <taxon>Heterolobosea</taxon>
        <taxon>Tetramitia</taxon>
        <taxon>Eutetramitia</taxon>
        <taxon>Vahlkampfiidae</taxon>
        <taxon>Naegleria</taxon>
    </lineage>
</organism>
<dbReference type="OMA" id="IVHIYFV"/>
<proteinExistence type="predicted"/>
<protein>
    <submittedName>
        <fullName evidence="1">Predicted protein</fullName>
    </submittedName>
</protein>
<dbReference type="OrthoDB" id="10251314at2759"/>
<evidence type="ECO:0000313" key="1">
    <source>
        <dbReference type="EMBL" id="EFC36350.1"/>
    </source>
</evidence>
<dbReference type="GeneID" id="8847613"/>
<accession>D2W3K9</accession>
<dbReference type="InParanoid" id="D2W3K9"/>
<reference evidence="1 2" key="1">
    <citation type="journal article" date="2010" name="Cell">
        <title>The genome of Naegleria gruberi illuminates early eukaryotic versatility.</title>
        <authorList>
            <person name="Fritz-Laylin L.K."/>
            <person name="Prochnik S.E."/>
            <person name="Ginger M.L."/>
            <person name="Dacks J.B."/>
            <person name="Carpenter M.L."/>
            <person name="Field M.C."/>
            <person name="Kuo A."/>
            <person name="Paredez A."/>
            <person name="Chapman J."/>
            <person name="Pham J."/>
            <person name="Shu S."/>
            <person name="Neupane R."/>
            <person name="Cipriano M."/>
            <person name="Mancuso J."/>
            <person name="Tu H."/>
            <person name="Salamov A."/>
            <person name="Lindquist E."/>
            <person name="Shapiro H."/>
            <person name="Lucas S."/>
            <person name="Grigoriev I.V."/>
            <person name="Cande W.Z."/>
            <person name="Fulton C."/>
            <person name="Rokhsar D.S."/>
            <person name="Dawson S.C."/>
        </authorList>
    </citation>
    <scope>NUCLEOTIDE SEQUENCE [LARGE SCALE GENOMIC DNA]</scope>
    <source>
        <strain evidence="1 2">NEG-M</strain>
    </source>
</reference>
<evidence type="ECO:0000313" key="2">
    <source>
        <dbReference type="Proteomes" id="UP000006671"/>
    </source>
</evidence>
<dbReference type="RefSeq" id="XP_002669094.1">
    <property type="nucleotide sequence ID" value="XM_002669048.1"/>
</dbReference>
<keyword evidence="2" id="KW-1185">Reference proteome</keyword>